<dbReference type="AlphaFoldDB" id="A0A174CN47"/>
<dbReference type="EMBL" id="CYZU01000009">
    <property type="protein sequence ID" value="CUO13165.1"/>
    <property type="molecule type" value="Genomic_DNA"/>
</dbReference>
<gene>
    <name evidence="1" type="ORF">ERS852491_01377</name>
</gene>
<name>A0A174CN47_9FIRM</name>
<evidence type="ECO:0000313" key="1">
    <source>
        <dbReference type="EMBL" id="CUO13165.1"/>
    </source>
</evidence>
<dbReference type="RefSeq" id="WP_055152172.1">
    <property type="nucleotide sequence ID" value="NZ_CYZU01000009.1"/>
</dbReference>
<dbReference type="Proteomes" id="UP000095544">
    <property type="component" value="Unassembled WGS sequence"/>
</dbReference>
<protein>
    <submittedName>
        <fullName evidence="1">Uncharacterized protein</fullName>
    </submittedName>
</protein>
<evidence type="ECO:0000313" key="2">
    <source>
        <dbReference type="Proteomes" id="UP000095544"/>
    </source>
</evidence>
<proteinExistence type="predicted"/>
<accession>A0A174CN47</accession>
<reference evidence="1 2" key="1">
    <citation type="submission" date="2015-09" db="EMBL/GenBank/DDBJ databases">
        <authorList>
            <consortium name="Pathogen Informatics"/>
        </authorList>
    </citation>
    <scope>NUCLEOTIDE SEQUENCE [LARGE SCALE GENOMIC DNA]</scope>
    <source>
        <strain evidence="1 2">2789STDY5834876</strain>
    </source>
</reference>
<sequence>MEIMQVHQMITECWQLYKEYYSKELTDSEFEQVYQKASILAEKYENHSFATAMICAVVNELGEIGKRKRQREGGEDI</sequence>
<dbReference type="OrthoDB" id="2048950at2"/>
<organism evidence="1 2">
    <name type="scientific">Faecalicatena contorta</name>
    <dbReference type="NCBI Taxonomy" id="39482"/>
    <lineage>
        <taxon>Bacteria</taxon>
        <taxon>Bacillati</taxon>
        <taxon>Bacillota</taxon>
        <taxon>Clostridia</taxon>
        <taxon>Lachnospirales</taxon>
        <taxon>Lachnospiraceae</taxon>
        <taxon>Faecalicatena</taxon>
    </lineage>
</organism>
<dbReference type="STRING" id="39482.ERS852491_01377"/>